<dbReference type="AlphaFoldDB" id="F4X750"/>
<reference evidence="1" key="1">
    <citation type="submission" date="2011-02" db="EMBL/GenBank/DDBJ databases">
        <title>The genome of the leaf-cutting ant Acromyrmex echinatior suggests key adaptations to social evolution and fungus farming.</title>
        <authorList>
            <person name="Nygaard S."/>
            <person name="Zhang G."/>
        </authorList>
    </citation>
    <scope>NUCLEOTIDE SEQUENCE</scope>
</reference>
<gene>
    <name evidence="1" type="ORF">G5I_14187</name>
</gene>
<dbReference type="InParanoid" id="F4X750"/>
<organism evidence="2">
    <name type="scientific">Acromyrmex echinatior</name>
    <name type="common">Panamanian leafcutter ant</name>
    <name type="synonym">Acromyrmex octospinosus echinatior</name>
    <dbReference type="NCBI Taxonomy" id="103372"/>
    <lineage>
        <taxon>Eukaryota</taxon>
        <taxon>Metazoa</taxon>
        <taxon>Ecdysozoa</taxon>
        <taxon>Arthropoda</taxon>
        <taxon>Hexapoda</taxon>
        <taxon>Insecta</taxon>
        <taxon>Pterygota</taxon>
        <taxon>Neoptera</taxon>
        <taxon>Endopterygota</taxon>
        <taxon>Hymenoptera</taxon>
        <taxon>Apocrita</taxon>
        <taxon>Aculeata</taxon>
        <taxon>Formicoidea</taxon>
        <taxon>Formicidae</taxon>
        <taxon>Myrmicinae</taxon>
        <taxon>Acromyrmex</taxon>
    </lineage>
</organism>
<keyword evidence="2" id="KW-1185">Reference proteome</keyword>
<proteinExistence type="predicted"/>
<sequence length="81" mass="9558">MRGGRRTEEQARTSSAATLRRNRVQIETYEVAFTRTRAAQQRQDFSTRWDGTFLMLPQTSYWSVNGITKSYFSLDFKWVVL</sequence>
<dbReference type="EMBL" id="GL888828">
    <property type="protein sequence ID" value="EGI57662.1"/>
    <property type="molecule type" value="Genomic_DNA"/>
</dbReference>
<protein>
    <submittedName>
        <fullName evidence="1">Uncharacterized protein</fullName>
    </submittedName>
</protein>
<name>F4X750_ACREC</name>
<accession>F4X750</accession>
<evidence type="ECO:0000313" key="2">
    <source>
        <dbReference type="Proteomes" id="UP000007755"/>
    </source>
</evidence>
<evidence type="ECO:0000313" key="1">
    <source>
        <dbReference type="EMBL" id="EGI57662.1"/>
    </source>
</evidence>
<dbReference type="Proteomes" id="UP000007755">
    <property type="component" value="Unassembled WGS sequence"/>
</dbReference>